<gene>
    <name evidence="2" type="ORF">BRADI_2g03520v3</name>
</gene>
<reference evidence="3" key="3">
    <citation type="submission" date="2018-08" db="UniProtKB">
        <authorList>
            <consortium name="EnsemblPlants"/>
        </authorList>
    </citation>
    <scope>IDENTIFICATION</scope>
    <source>
        <strain evidence="3">cv. Bd21</strain>
    </source>
</reference>
<dbReference type="AlphaFoldDB" id="I1HC47"/>
<dbReference type="OMA" id="PCIRIRD"/>
<sequence length="170" mass="18651">MSTVSLPYHVVFDILLRTPVKSVCRSRCVSKAWRDLIRSPVFAAAHKSRHGPLLVDAGSFHEEEPAGGRDLRLMDMDGSVVRVIRGAGGFGMMSNTSLDDLICVNGASCDGINVVDPATGEVLLTCPQVDIVEEHDKFPRVAMRYYVNFGIGRAVPSNQYKLVRLVAMLF</sequence>
<evidence type="ECO:0000259" key="1">
    <source>
        <dbReference type="SMART" id="SM00256"/>
    </source>
</evidence>
<dbReference type="InterPro" id="IPR036047">
    <property type="entry name" value="F-box-like_dom_sf"/>
</dbReference>
<protein>
    <recommendedName>
        <fullName evidence="1">F-box domain-containing protein</fullName>
    </recommendedName>
</protein>
<evidence type="ECO:0000313" key="3">
    <source>
        <dbReference type="EnsemblPlants" id="KQK02760"/>
    </source>
</evidence>
<reference evidence="2" key="2">
    <citation type="submission" date="2017-06" db="EMBL/GenBank/DDBJ databases">
        <title>WGS assembly of Brachypodium distachyon.</title>
        <authorList>
            <consortium name="The International Brachypodium Initiative"/>
            <person name="Lucas S."/>
            <person name="Harmon-Smith M."/>
            <person name="Lail K."/>
            <person name="Tice H."/>
            <person name="Grimwood J."/>
            <person name="Bruce D."/>
            <person name="Barry K."/>
            <person name="Shu S."/>
            <person name="Lindquist E."/>
            <person name="Wang M."/>
            <person name="Pitluck S."/>
            <person name="Vogel J.P."/>
            <person name="Garvin D.F."/>
            <person name="Mockler T.C."/>
            <person name="Schmutz J."/>
            <person name="Rokhsar D."/>
            <person name="Bevan M.W."/>
        </authorList>
    </citation>
    <scope>NUCLEOTIDE SEQUENCE</scope>
    <source>
        <strain evidence="2">Bd21</strain>
    </source>
</reference>
<name>I1HC47_BRADI</name>
<dbReference type="Pfam" id="PF00646">
    <property type="entry name" value="F-box"/>
    <property type="match status" value="1"/>
</dbReference>
<dbReference type="HOGENOM" id="CLU_1572807_0_0_1"/>
<dbReference type="InterPro" id="IPR001810">
    <property type="entry name" value="F-box_dom"/>
</dbReference>
<dbReference type="InParanoid" id="I1HC47"/>
<dbReference type="Gene3D" id="1.20.1280.50">
    <property type="match status" value="1"/>
</dbReference>
<dbReference type="EnsemblPlants" id="KQK02760">
    <property type="protein sequence ID" value="KQK02760"/>
    <property type="gene ID" value="BRADI_2g03520v3"/>
</dbReference>
<reference evidence="2 3" key="1">
    <citation type="journal article" date="2010" name="Nature">
        <title>Genome sequencing and analysis of the model grass Brachypodium distachyon.</title>
        <authorList>
            <consortium name="International Brachypodium Initiative"/>
        </authorList>
    </citation>
    <scope>NUCLEOTIDE SEQUENCE [LARGE SCALE GENOMIC DNA]</scope>
    <source>
        <strain evidence="2 3">Bd21</strain>
    </source>
</reference>
<dbReference type="EMBL" id="CM000881">
    <property type="protein sequence ID" value="KQK02760.1"/>
    <property type="molecule type" value="Genomic_DNA"/>
</dbReference>
<evidence type="ECO:0000313" key="2">
    <source>
        <dbReference type="EMBL" id="KQK02760.1"/>
    </source>
</evidence>
<feature type="domain" description="F-box" evidence="1">
    <location>
        <begin position="6"/>
        <end position="46"/>
    </location>
</feature>
<evidence type="ECO:0000313" key="4">
    <source>
        <dbReference type="Proteomes" id="UP000008810"/>
    </source>
</evidence>
<accession>I1HC47</accession>
<dbReference type="SMART" id="SM00256">
    <property type="entry name" value="FBOX"/>
    <property type="match status" value="1"/>
</dbReference>
<dbReference type="OrthoDB" id="674743at2759"/>
<dbReference type="PANTHER" id="PTHR31111">
    <property type="entry name" value="BNAA05G37150D PROTEIN-RELATED"/>
    <property type="match status" value="1"/>
</dbReference>
<dbReference type="SUPFAM" id="SSF81383">
    <property type="entry name" value="F-box domain"/>
    <property type="match status" value="1"/>
</dbReference>
<dbReference type="CDD" id="cd22157">
    <property type="entry name" value="F-box_AtFBW1-like"/>
    <property type="match status" value="1"/>
</dbReference>
<dbReference type="PANTHER" id="PTHR31111:SF136">
    <property type="entry name" value="F-BOX ASSOCIATED DOMAIN-CONTAINING PROTEIN"/>
    <property type="match status" value="1"/>
</dbReference>
<dbReference type="Proteomes" id="UP000008810">
    <property type="component" value="Chromosome 2"/>
</dbReference>
<proteinExistence type="predicted"/>
<organism evidence="3">
    <name type="scientific">Brachypodium distachyon</name>
    <name type="common">Purple false brome</name>
    <name type="synonym">Trachynia distachya</name>
    <dbReference type="NCBI Taxonomy" id="15368"/>
    <lineage>
        <taxon>Eukaryota</taxon>
        <taxon>Viridiplantae</taxon>
        <taxon>Streptophyta</taxon>
        <taxon>Embryophyta</taxon>
        <taxon>Tracheophyta</taxon>
        <taxon>Spermatophyta</taxon>
        <taxon>Magnoliopsida</taxon>
        <taxon>Liliopsida</taxon>
        <taxon>Poales</taxon>
        <taxon>Poaceae</taxon>
        <taxon>BOP clade</taxon>
        <taxon>Pooideae</taxon>
        <taxon>Stipodae</taxon>
        <taxon>Brachypodieae</taxon>
        <taxon>Brachypodium</taxon>
    </lineage>
</organism>
<keyword evidence="4" id="KW-1185">Reference proteome</keyword>
<dbReference type="Gramene" id="KQK02760">
    <property type="protein sequence ID" value="KQK02760"/>
    <property type="gene ID" value="BRADI_2g03520v3"/>
</dbReference>